<evidence type="ECO:0000256" key="2">
    <source>
        <dbReference type="ARBA" id="ARBA00022555"/>
    </source>
</evidence>
<dbReference type="RefSeq" id="WP_090486527.1">
    <property type="nucleotide sequence ID" value="NZ_FOUO01000014.1"/>
</dbReference>
<feature type="binding site" evidence="9">
    <location>
        <position position="160"/>
    </location>
    <ligand>
        <name>ATP</name>
        <dbReference type="ChEBI" id="CHEBI:30616"/>
    </ligand>
</feature>
<dbReference type="Gene3D" id="3.40.630.30">
    <property type="match status" value="1"/>
</dbReference>
<dbReference type="InterPro" id="IPR024914">
    <property type="entry name" value="tRNA_acetyltr_TmcA"/>
</dbReference>
<dbReference type="STRING" id="195064.SAMN05421721_11437"/>
<dbReference type="GO" id="GO:0005737">
    <property type="term" value="C:cytoplasm"/>
    <property type="evidence" value="ECO:0007669"/>
    <property type="project" value="UniProtKB-SubCell"/>
</dbReference>
<protein>
    <recommendedName>
        <fullName evidence="9">tRNA(Met) cytidine acetyltransferase TmcA</fullName>
        <ecNumber evidence="9">2.3.1.193</ecNumber>
    </recommendedName>
</protein>
<reference evidence="11 12" key="1">
    <citation type="submission" date="2016-10" db="EMBL/GenBank/DDBJ databases">
        <authorList>
            <person name="de Groot N.N."/>
        </authorList>
    </citation>
    <scope>NUCLEOTIDE SEQUENCE [LARGE SCALE GENOMIC DNA]</scope>
    <source>
        <strain evidence="11 12">DSM 4180</strain>
    </source>
</reference>
<accession>A0A1I4S988</accession>
<comment type="function">
    <text evidence="9">Catalyzes the formation of N(4)-acetylcytidine (ac(4)C) at the wobble position of tRNA(Met), by using acetyl-CoA as an acetyl donor and ATP (or GTP).</text>
</comment>
<dbReference type="GO" id="GO:0005524">
    <property type="term" value="F:ATP binding"/>
    <property type="evidence" value="ECO:0007669"/>
    <property type="project" value="UniProtKB-UniRule"/>
</dbReference>
<dbReference type="EC" id="2.3.1.193" evidence="9"/>
<dbReference type="Pfam" id="PF13718">
    <property type="entry name" value="GNAT_acetyltr_2"/>
    <property type="match status" value="1"/>
</dbReference>
<dbReference type="InterPro" id="IPR032672">
    <property type="entry name" value="TmcA/NAT10/Kre33"/>
</dbReference>
<keyword evidence="1 9" id="KW-0963">Cytoplasm</keyword>
<comment type="similarity">
    <text evidence="9">Belongs to the TmcA family.</text>
</comment>
<dbReference type="InterPro" id="IPR016181">
    <property type="entry name" value="Acyl_CoA_acyltransferase"/>
</dbReference>
<dbReference type="Proteomes" id="UP000199556">
    <property type="component" value="Unassembled WGS sequence"/>
</dbReference>
<name>A0A1I4S988_ECTMO</name>
<keyword evidence="8 9" id="KW-0012">Acyltransferase</keyword>
<evidence type="ECO:0000256" key="9">
    <source>
        <dbReference type="HAMAP-Rule" id="MF_01886"/>
    </source>
</evidence>
<dbReference type="GO" id="GO:0051391">
    <property type="term" value="P:tRNA acetylation"/>
    <property type="evidence" value="ECO:0007669"/>
    <property type="project" value="UniProtKB-UniRule"/>
</dbReference>
<dbReference type="Gene3D" id="3.40.50.11040">
    <property type="match status" value="1"/>
</dbReference>
<comment type="subcellular location">
    <subcellularLocation>
        <location evidence="9">Cytoplasm</location>
    </subcellularLocation>
</comment>
<dbReference type="Gene3D" id="3.40.50.300">
    <property type="entry name" value="P-loop containing nucleotide triphosphate hydrolases"/>
    <property type="match status" value="1"/>
</dbReference>
<dbReference type="AlphaFoldDB" id="A0A1I4S988"/>
<dbReference type="PANTHER" id="PTHR10925:SF5">
    <property type="entry name" value="RNA CYTIDINE ACETYLTRANSFERASE"/>
    <property type="match status" value="1"/>
</dbReference>
<comment type="caution">
    <text evidence="9">Lacks conserved residue(s) required for the propagation of feature annotation.</text>
</comment>
<dbReference type="HAMAP" id="MF_01886">
    <property type="entry name" value="tRNA_acetyltr_TmcA"/>
    <property type="match status" value="1"/>
</dbReference>
<dbReference type="SUPFAM" id="SSF52540">
    <property type="entry name" value="P-loop containing nucleoside triphosphate hydrolases"/>
    <property type="match status" value="1"/>
</dbReference>
<dbReference type="Pfam" id="PF08351">
    <property type="entry name" value="TmcA_N"/>
    <property type="match status" value="1"/>
</dbReference>
<dbReference type="SUPFAM" id="SSF55729">
    <property type="entry name" value="Acyl-CoA N-acyltransferases (Nat)"/>
    <property type="match status" value="1"/>
</dbReference>
<dbReference type="GO" id="GO:0051392">
    <property type="term" value="F:tRNA cytidine N4-acetyltransferase activity"/>
    <property type="evidence" value="ECO:0007669"/>
    <property type="project" value="UniProtKB-UniRule"/>
</dbReference>
<dbReference type="Gene3D" id="1.20.120.890">
    <property type="entry name" value="tRNA(Met) cytidine acetyltransferase, tail domain"/>
    <property type="match status" value="1"/>
</dbReference>
<keyword evidence="3 9" id="KW-0808">Transferase</keyword>
<evidence type="ECO:0000256" key="8">
    <source>
        <dbReference type="ARBA" id="ARBA00023315"/>
    </source>
</evidence>
<dbReference type="PROSITE" id="PS51186">
    <property type="entry name" value="GNAT"/>
    <property type="match status" value="1"/>
</dbReference>
<keyword evidence="2 9" id="KW-0820">tRNA-binding</keyword>
<evidence type="ECO:0000256" key="1">
    <source>
        <dbReference type="ARBA" id="ARBA00022490"/>
    </source>
</evidence>
<keyword evidence="5 9" id="KW-0547">Nucleotide-binding</keyword>
<evidence type="ECO:0000313" key="12">
    <source>
        <dbReference type="Proteomes" id="UP000199556"/>
    </source>
</evidence>
<dbReference type="InterPro" id="IPR013562">
    <property type="entry name" value="TmcA/NAT10_N"/>
</dbReference>
<evidence type="ECO:0000259" key="10">
    <source>
        <dbReference type="PROSITE" id="PS51186"/>
    </source>
</evidence>
<dbReference type="GO" id="GO:1990883">
    <property type="term" value="F:18S rRNA cytidine N-acetyltransferase activity"/>
    <property type="evidence" value="ECO:0007669"/>
    <property type="project" value="TreeGrafter"/>
</dbReference>
<dbReference type="EMBL" id="FOUO01000014">
    <property type="protein sequence ID" value="SFM61042.1"/>
    <property type="molecule type" value="Genomic_DNA"/>
</dbReference>
<evidence type="ECO:0000256" key="6">
    <source>
        <dbReference type="ARBA" id="ARBA00022840"/>
    </source>
</evidence>
<evidence type="ECO:0000256" key="4">
    <source>
        <dbReference type="ARBA" id="ARBA00022694"/>
    </source>
</evidence>
<evidence type="ECO:0000256" key="7">
    <source>
        <dbReference type="ARBA" id="ARBA00022884"/>
    </source>
</evidence>
<dbReference type="InterPro" id="IPR000182">
    <property type="entry name" value="GNAT_dom"/>
</dbReference>
<keyword evidence="7 9" id="KW-0694">RNA-binding</keyword>
<proteinExistence type="inferred from homology"/>
<dbReference type="PANTHER" id="PTHR10925">
    <property type="entry name" value="N-ACETYLTRANSFERASE 10"/>
    <property type="match status" value="1"/>
</dbReference>
<dbReference type="GO" id="GO:1904812">
    <property type="term" value="P:rRNA acetylation involved in maturation of SSU-rRNA"/>
    <property type="evidence" value="ECO:0007669"/>
    <property type="project" value="TreeGrafter"/>
</dbReference>
<dbReference type="InterPro" id="IPR038321">
    <property type="entry name" value="TmcA_C_sf"/>
</dbReference>
<dbReference type="OrthoDB" id="5578851at2"/>
<feature type="binding site" evidence="9">
    <location>
        <begin position="477"/>
        <end position="479"/>
    </location>
    <ligand>
        <name>acetyl-CoA</name>
        <dbReference type="ChEBI" id="CHEBI:57288"/>
    </ligand>
</feature>
<comment type="catalytic activity">
    <reaction evidence="9">
        <text>cytidine(34) in elongator tRNA(Met) + acetyl-CoA + ATP + H2O = N(4)-acetylcytidine(34) in elongator tRNA(Met) + ADP + phosphate + CoA + H(+)</text>
        <dbReference type="Rhea" id="RHEA:43788"/>
        <dbReference type="Rhea" id="RHEA-COMP:10693"/>
        <dbReference type="Rhea" id="RHEA-COMP:10694"/>
        <dbReference type="ChEBI" id="CHEBI:15377"/>
        <dbReference type="ChEBI" id="CHEBI:15378"/>
        <dbReference type="ChEBI" id="CHEBI:30616"/>
        <dbReference type="ChEBI" id="CHEBI:43474"/>
        <dbReference type="ChEBI" id="CHEBI:57287"/>
        <dbReference type="ChEBI" id="CHEBI:57288"/>
        <dbReference type="ChEBI" id="CHEBI:74900"/>
        <dbReference type="ChEBI" id="CHEBI:82748"/>
        <dbReference type="ChEBI" id="CHEBI:456216"/>
        <dbReference type="EC" id="2.3.1.193"/>
    </reaction>
</comment>
<evidence type="ECO:0000256" key="3">
    <source>
        <dbReference type="ARBA" id="ARBA00022679"/>
    </source>
</evidence>
<sequence>MPSDEIRLLPAGDPAHRRLVWLRGPAETARARAAAWCRQLAHTQRAAWVGMAPPAHLPVSVCPPPQADTLLGRSLDALVFDAAEGIAPDALGAAAGALCGGGVLLLILPVAGLSSPFGRRMRRILEAALEAAPGDTPLPLPGTPPGAIQPDRDGCLTPDQRRAVAALERLSRGRGGRPLVLTADRGRGKSAALGIAAGRLLARARPGGRPPLRMVLTAPRLTAVAPVLERARAALPPGQGRRETAPLTGPGGHMEYLPPEAASRVPAELVLVDEAGGIPVQWLQRLLDAHGRIAFTTTLHGYEGTGQGFAARFCPLLYRRFPGTRFLHLERPVRWAAGDPLEALLERLLLLGARPREVPPVAEGRVERLSPQRLAGDEALLEAVYGLLALAHYRTRPSDLQRLLEDAAMETTVLWSGGAVAAVALVAREGGLEPDLCRQVWAGRRRPRGHLLPVGLILHGGLAPDAGRLRYHRVVRIAVHPGLQGRGLGGRLLAAVVQRAGDAGADAVGASFGASAKLLAFWRGQGFAPVRVGVKPEVSSGGWGVTVLRPLTPAGEGLATAARQRFARALAPLLADPLAGMEPALAAGLWRGAAVAPPDPDQARALAGFAHDQRVFEACLPELAVAVPWGLSDPARAAALDACERDALVMRVLQHRDWDAVARHARVHGRRGVIRLLRGALARWLPPPG</sequence>
<evidence type="ECO:0000256" key="5">
    <source>
        <dbReference type="ARBA" id="ARBA00022741"/>
    </source>
</evidence>
<dbReference type="InterPro" id="IPR027417">
    <property type="entry name" value="P-loop_NTPase"/>
</dbReference>
<dbReference type="GO" id="GO:0002101">
    <property type="term" value="P:tRNA wobble cytosine modification"/>
    <property type="evidence" value="ECO:0007669"/>
    <property type="project" value="UniProtKB-UniRule"/>
</dbReference>
<keyword evidence="4 9" id="KW-0819">tRNA processing</keyword>
<evidence type="ECO:0000313" key="11">
    <source>
        <dbReference type="EMBL" id="SFM61042.1"/>
    </source>
</evidence>
<organism evidence="11 12">
    <name type="scientific">Ectothiorhodospira mobilis</name>
    <dbReference type="NCBI Taxonomy" id="195064"/>
    <lineage>
        <taxon>Bacteria</taxon>
        <taxon>Pseudomonadati</taxon>
        <taxon>Pseudomonadota</taxon>
        <taxon>Gammaproteobacteria</taxon>
        <taxon>Chromatiales</taxon>
        <taxon>Ectothiorhodospiraceae</taxon>
        <taxon>Ectothiorhodospira</taxon>
    </lineage>
</organism>
<dbReference type="Pfam" id="PF05127">
    <property type="entry name" value="NAT10_TcmA_helicase"/>
    <property type="match status" value="1"/>
</dbReference>
<keyword evidence="12" id="KW-1185">Reference proteome</keyword>
<gene>
    <name evidence="9" type="primary">tmcA</name>
    <name evidence="11" type="ORF">SAMN05421721_11437</name>
</gene>
<feature type="domain" description="N-acetyltransferase" evidence="10">
    <location>
        <begin position="412"/>
        <end position="552"/>
    </location>
</feature>
<dbReference type="InterPro" id="IPR007807">
    <property type="entry name" value="TcmA/NAT10_helicase"/>
</dbReference>
<keyword evidence="6 9" id="KW-0067">ATP-binding</keyword>
<dbReference type="GO" id="GO:0000049">
    <property type="term" value="F:tRNA binding"/>
    <property type="evidence" value="ECO:0007669"/>
    <property type="project" value="UniProtKB-UniRule"/>
</dbReference>
<feature type="binding site" evidence="9">
    <location>
        <position position="334"/>
    </location>
    <ligand>
        <name>ATP</name>
        <dbReference type="ChEBI" id="CHEBI:30616"/>
    </ligand>
</feature>